<organism evidence="2 3">
    <name type="scientific">Eumeta variegata</name>
    <name type="common">Bagworm moth</name>
    <name type="synonym">Eumeta japonica</name>
    <dbReference type="NCBI Taxonomy" id="151549"/>
    <lineage>
        <taxon>Eukaryota</taxon>
        <taxon>Metazoa</taxon>
        <taxon>Ecdysozoa</taxon>
        <taxon>Arthropoda</taxon>
        <taxon>Hexapoda</taxon>
        <taxon>Insecta</taxon>
        <taxon>Pterygota</taxon>
        <taxon>Neoptera</taxon>
        <taxon>Endopterygota</taxon>
        <taxon>Lepidoptera</taxon>
        <taxon>Glossata</taxon>
        <taxon>Ditrysia</taxon>
        <taxon>Tineoidea</taxon>
        <taxon>Psychidae</taxon>
        <taxon>Oiketicinae</taxon>
        <taxon>Eumeta</taxon>
    </lineage>
</organism>
<feature type="region of interest" description="Disordered" evidence="1">
    <location>
        <begin position="175"/>
        <end position="210"/>
    </location>
</feature>
<protein>
    <submittedName>
        <fullName evidence="2">Uncharacterized protein</fullName>
    </submittedName>
</protein>
<evidence type="ECO:0000313" key="2">
    <source>
        <dbReference type="EMBL" id="GBP26489.1"/>
    </source>
</evidence>
<dbReference type="OrthoDB" id="8191541at2759"/>
<comment type="caution">
    <text evidence="2">The sequence shown here is derived from an EMBL/GenBank/DDBJ whole genome shotgun (WGS) entry which is preliminary data.</text>
</comment>
<dbReference type="Proteomes" id="UP000299102">
    <property type="component" value="Unassembled WGS sequence"/>
</dbReference>
<dbReference type="EMBL" id="BGZK01000181">
    <property type="protein sequence ID" value="GBP26489.1"/>
    <property type="molecule type" value="Genomic_DNA"/>
</dbReference>
<reference evidence="2 3" key="1">
    <citation type="journal article" date="2019" name="Commun. Biol.">
        <title>The bagworm genome reveals a unique fibroin gene that provides high tensile strength.</title>
        <authorList>
            <person name="Kono N."/>
            <person name="Nakamura H."/>
            <person name="Ohtoshi R."/>
            <person name="Tomita M."/>
            <person name="Numata K."/>
            <person name="Arakawa K."/>
        </authorList>
    </citation>
    <scope>NUCLEOTIDE SEQUENCE [LARGE SCALE GENOMIC DNA]</scope>
</reference>
<keyword evidence="3" id="KW-1185">Reference proteome</keyword>
<evidence type="ECO:0000256" key="1">
    <source>
        <dbReference type="SAM" id="MobiDB-lite"/>
    </source>
</evidence>
<sequence length="288" mass="32134">MSVGYVVLRAPRRRTYGRTYSTRPKSARPRAPPSLSWDVVAALPSRSNDLCRESFSRSNSNKRNFAPTARPATPPVLLSARSLEKRTAIRAIGSASVTEAVWIPLQALRSDLIVSNDSYFEAFWEAFINDCGLLLQELNIIMEKFLSNEQIAKLLDHWDSEDGLDLAAPTNFESEYEDSASEHSSHRSDTKMELDSHDESNASSDDGVPLSHLAPYTGKNGFKWSKTPSPASRTRAHNLIRHLPGIKGPALSNDNLNPLECWEVIFTKDIIDMLVIYTNDKITSVKNS</sequence>
<accession>A0A4C1UJJ0</accession>
<proteinExistence type="predicted"/>
<feature type="compositionally biased region" description="Basic and acidic residues" evidence="1">
    <location>
        <begin position="180"/>
        <end position="200"/>
    </location>
</feature>
<evidence type="ECO:0000313" key="3">
    <source>
        <dbReference type="Proteomes" id="UP000299102"/>
    </source>
</evidence>
<name>A0A4C1UJJ0_EUMVA</name>
<dbReference type="AlphaFoldDB" id="A0A4C1UJJ0"/>
<gene>
    <name evidence="2" type="ORF">EVAR_85991_1</name>
</gene>